<proteinExistence type="inferred from homology"/>
<dbReference type="InterPro" id="IPR013325">
    <property type="entry name" value="RNA_pol_sigma_r2"/>
</dbReference>
<accession>A0A095SUC2</accession>
<evidence type="ECO:0000256" key="4">
    <source>
        <dbReference type="ARBA" id="ARBA00023163"/>
    </source>
</evidence>
<dbReference type="SUPFAM" id="SSF88659">
    <property type="entry name" value="Sigma3 and sigma4 domains of RNA polymerase sigma factors"/>
    <property type="match status" value="1"/>
</dbReference>
<evidence type="ECO:0000256" key="3">
    <source>
        <dbReference type="ARBA" id="ARBA00023082"/>
    </source>
</evidence>
<dbReference type="GO" id="GO:0003677">
    <property type="term" value="F:DNA binding"/>
    <property type="evidence" value="ECO:0007669"/>
    <property type="project" value="InterPro"/>
</dbReference>
<comment type="similarity">
    <text evidence="1">Belongs to the sigma-70 factor family. ECF subfamily.</text>
</comment>
<dbReference type="GO" id="GO:0016987">
    <property type="term" value="F:sigma factor activity"/>
    <property type="evidence" value="ECO:0007669"/>
    <property type="project" value="UniProtKB-KW"/>
</dbReference>
<dbReference type="Gene3D" id="1.10.1740.10">
    <property type="match status" value="1"/>
</dbReference>
<dbReference type="Pfam" id="PF04542">
    <property type="entry name" value="Sigma70_r2"/>
    <property type="match status" value="1"/>
</dbReference>
<dbReference type="SUPFAM" id="SSF88946">
    <property type="entry name" value="Sigma2 domain of RNA polymerase sigma factors"/>
    <property type="match status" value="1"/>
</dbReference>
<keyword evidence="3" id="KW-0731">Sigma factor</keyword>
<dbReference type="InterPro" id="IPR036388">
    <property type="entry name" value="WH-like_DNA-bd_sf"/>
</dbReference>
<evidence type="ECO:0000256" key="1">
    <source>
        <dbReference type="ARBA" id="ARBA00010641"/>
    </source>
</evidence>
<evidence type="ECO:0000313" key="7">
    <source>
        <dbReference type="EMBL" id="KGD68172.1"/>
    </source>
</evidence>
<evidence type="ECO:0000313" key="8">
    <source>
        <dbReference type="Proteomes" id="UP000029554"/>
    </source>
</evidence>
<evidence type="ECO:0000259" key="6">
    <source>
        <dbReference type="Pfam" id="PF08281"/>
    </source>
</evidence>
<organism evidence="7 8">
    <name type="scientific">Flavobacterium aquatile LMG 4008 = ATCC 11947</name>
    <dbReference type="NCBI Taxonomy" id="1453498"/>
    <lineage>
        <taxon>Bacteria</taxon>
        <taxon>Pseudomonadati</taxon>
        <taxon>Bacteroidota</taxon>
        <taxon>Flavobacteriia</taxon>
        <taxon>Flavobacteriales</taxon>
        <taxon>Flavobacteriaceae</taxon>
        <taxon>Flavobacterium</taxon>
    </lineage>
</organism>
<evidence type="ECO:0000256" key="2">
    <source>
        <dbReference type="ARBA" id="ARBA00023015"/>
    </source>
</evidence>
<evidence type="ECO:0008006" key="9">
    <source>
        <dbReference type="Google" id="ProtNLM"/>
    </source>
</evidence>
<dbReference type="GO" id="GO:0006352">
    <property type="term" value="P:DNA-templated transcription initiation"/>
    <property type="evidence" value="ECO:0007669"/>
    <property type="project" value="InterPro"/>
</dbReference>
<keyword evidence="8" id="KW-1185">Reference proteome</keyword>
<dbReference type="NCBIfam" id="TIGR02937">
    <property type="entry name" value="sigma70-ECF"/>
    <property type="match status" value="1"/>
</dbReference>
<dbReference type="STRING" id="1453498.LG45_07710"/>
<dbReference type="InterPro" id="IPR039425">
    <property type="entry name" value="RNA_pol_sigma-70-like"/>
</dbReference>
<gene>
    <name evidence="7" type="ORF">LG45_07710</name>
</gene>
<keyword evidence="4" id="KW-0804">Transcription</keyword>
<sequence>MDTSNTISTSCLCSNAVFKSIFESNYKLIRNYLIYKYKDVDRAEDVAQNAFVILWENCSNLKPEQAKSFLFTTAIRLSLNEIKHDKVVSNFELFSNKNELNSESPEFLLEETELKKQLELAINQLPEKQRVVFLMNRFDNQSYTEIALSLGLSVKAIEKRMHLALLTLRKVMKSI</sequence>
<dbReference type="AlphaFoldDB" id="A0A095SUC2"/>
<dbReference type="InterPro" id="IPR013324">
    <property type="entry name" value="RNA_pol_sigma_r3/r4-like"/>
</dbReference>
<dbReference type="eggNOG" id="COG1595">
    <property type="taxonomic scope" value="Bacteria"/>
</dbReference>
<dbReference type="Gene3D" id="1.10.10.10">
    <property type="entry name" value="Winged helix-like DNA-binding domain superfamily/Winged helix DNA-binding domain"/>
    <property type="match status" value="1"/>
</dbReference>
<feature type="domain" description="RNA polymerase sigma-70 region 2" evidence="5">
    <location>
        <begin position="21"/>
        <end position="84"/>
    </location>
</feature>
<dbReference type="OrthoDB" id="1100095at2"/>
<protein>
    <recommendedName>
        <fullName evidence="9">RNA polymerase sigma-70 factor</fullName>
    </recommendedName>
</protein>
<dbReference type="CDD" id="cd06171">
    <property type="entry name" value="Sigma70_r4"/>
    <property type="match status" value="1"/>
</dbReference>
<dbReference type="EMBL" id="JRHH01000003">
    <property type="protein sequence ID" value="KGD68172.1"/>
    <property type="molecule type" value="Genomic_DNA"/>
</dbReference>
<dbReference type="Proteomes" id="UP000029554">
    <property type="component" value="Unassembled WGS sequence"/>
</dbReference>
<dbReference type="InterPro" id="IPR014284">
    <property type="entry name" value="RNA_pol_sigma-70_dom"/>
</dbReference>
<dbReference type="PANTHER" id="PTHR43133">
    <property type="entry name" value="RNA POLYMERASE ECF-TYPE SIGMA FACTO"/>
    <property type="match status" value="1"/>
</dbReference>
<dbReference type="RefSeq" id="WP_035125813.1">
    <property type="nucleotide sequence ID" value="NZ_JRHH01000003.1"/>
</dbReference>
<dbReference type="InterPro" id="IPR007627">
    <property type="entry name" value="RNA_pol_sigma70_r2"/>
</dbReference>
<evidence type="ECO:0000259" key="5">
    <source>
        <dbReference type="Pfam" id="PF04542"/>
    </source>
</evidence>
<dbReference type="PANTHER" id="PTHR43133:SF46">
    <property type="entry name" value="RNA POLYMERASE SIGMA-70 FACTOR ECF SUBFAMILY"/>
    <property type="match status" value="1"/>
</dbReference>
<dbReference type="Pfam" id="PF08281">
    <property type="entry name" value="Sigma70_r4_2"/>
    <property type="match status" value="1"/>
</dbReference>
<feature type="domain" description="RNA polymerase sigma factor 70 region 4 type 2" evidence="6">
    <location>
        <begin position="116"/>
        <end position="168"/>
    </location>
</feature>
<comment type="caution">
    <text evidence="7">The sequence shown here is derived from an EMBL/GenBank/DDBJ whole genome shotgun (WGS) entry which is preliminary data.</text>
</comment>
<dbReference type="InterPro" id="IPR013249">
    <property type="entry name" value="RNA_pol_sigma70_r4_t2"/>
</dbReference>
<keyword evidence="2" id="KW-0805">Transcription regulation</keyword>
<name>A0A095SUC2_9FLAO</name>
<reference evidence="7 8" key="1">
    <citation type="submission" date="2014-09" db="EMBL/GenBank/DDBJ databases">
        <title>Whole Genome Shotgun of Flavobacterium aquatile LMG 4008.</title>
        <authorList>
            <person name="Gale A.N."/>
            <person name="Pipes S.E."/>
            <person name="Newman J.D."/>
        </authorList>
    </citation>
    <scope>NUCLEOTIDE SEQUENCE [LARGE SCALE GENOMIC DNA]</scope>
    <source>
        <strain evidence="7 8">LMG 4008</strain>
    </source>
</reference>